<reference evidence="1" key="1">
    <citation type="journal article" date="2018" name="DNA Res.">
        <title>Multiple hybrid de novo genome assembly of finger millet, an orphan allotetraploid crop.</title>
        <authorList>
            <person name="Hatakeyama M."/>
            <person name="Aluri S."/>
            <person name="Balachadran M.T."/>
            <person name="Sivarajan S.R."/>
            <person name="Patrignani A."/>
            <person name="Gruter S."/>
            <person name="Poveda L."/>
            <person name="Shimizu-Inatsugi R."/>
            <person name="Baeten J."/>
            <person name="Francoijs K.J."/>
            <person name="Nataraja K.N."/>
            <person name="Reddy Y.A.N."/>
            <person name="Phadnis S."/>
            <person name="Ravikumar R.L."/>
            <person name="Schlapbach R."/>
            <person name="Sreeman S.M."/>
            <person name="Shimizu K.K."/>
        </authorList>
    </citation>
    <scope>NUCLEOTIDE SEQUENCE</scope>
</reference>
<dbReference type="InterPro" id="IPR050481">
    <property type="entry name" value="UDP-glycosyltransf_plant"/>
</dbReference>
<protein>
    <submittedName>
        <fullName evidence="1">Uncharacterized protein</fullName>
    </submittedName>
</protein>
<evidence type="ECO:0000313" key="2">
    <source>
        <dbReference type="Proteomes" id="UP001054889"/>
    </source>
</evidence>
<evidence type="ECO:0000313" key="1">
    <source>
        <dbReference type="EMBL" id="GJN28753.1"/>
    </source>
</evidence>
<dbReference type="PANTHER" id="PTHR48048">
    <property type="entry name" value="GLYCOSYLTRANSFERASE"/>
    <property type="match status" value="1"/>
</dbReference>
<dbReference type="PANTHER" id="PTHR48048:SF15">
    <property type="entry name" value="GLYCOSYLTRANSFERASE"/>
    <property type="match status" value="1"/>
</dbReference>
<dbReference type="EMBL" id="BQKI01000081">
    <property type="protein sequence ID" value="GJN28753.1"/>
    <property type="molecule type" value="Genomic_DNA"/>
</dbReference>
<dbReference type="SUPFAM" id="SSF53756">
    <property type="entry name" value="UDP-Glycosyltransferase/glycogen phosphorylase"/>
    <property type="match status" value="1"/>
</dbReference>
<reference evidence="1" key="2">
    <citation type="submission" date="2021-12" db="EMBL/GenBank/DDBJ databases">
        <title>Resequencing data analysis of finger millet.</title>
        <authorList>
            <person name="Hatakeyama M."/>
            <person name="Aluri S."/>
            <person name="Balachadran M.T."/>
            <person name="Sivarajan S.R."/>
            <person name="Poveda L."/>
            <person name="Shimizu-Inatsugi R."/>
            <person name="Schlapbach R."/>
            <person name="Sreeman S.M."/>
            <person name="Shimizu K.K."/>
        </authorList>
    </citation>
    <scope>NUCLEOTIDE SEQUENCE</scope>
</reference>
<dbReference type="GO" id="GO:0035251">
    <property type="term" value="F:UDP-glucosyltransferase activity"/>
    <property type="evidence" value="ECO:0007669"/>
    <property type="project" value="InterPro"/>
</dbReference>
<dbReference type="AlphaFoldDB" id="A0AAV5EZB6"/>
<keyword evidence="2" id="KW-1185">Reference proteome</keyword>
<proteinExistence type="predicted"/>
<dbReference type="Gene3D" id="3.40.50.2000">
    <property type="entry name" value="Glycogen Phosphorylase B"/>
    <property type="match status" value="2"/>
</dbReference>
<sequence length="359" mass="39672">MDKEAIPTKQQTLVLFPIPFVGHVLPMLQLAKVFLRHGYNITMVLVELPVGSPNFGAGVTDRIRALNKFISFHVLPAVSYDLTENSSKPPLLVLLQLMRRYNDALEAFLCSIPRRRLHSLVTCMFSAHAADVAAKLRVPVYTFFASSASLLAVVAQLPPLLAGRKTGLKDLGEEPVEFLGVPPFPASHLMPSFLLDPEDDMFRTMISVLKRCTGTDGILVNTFESLESRAVQTLRDDLQCVPGRVLPPVYCVGPLVSEGACILDEGRADRHECITWLDAQPELSVVFLCFGSLGLISAEQLREIAIGLDKSGQRFLWTCSNTHQQAHRFLEKTKDRGFGSQFPPMTQGIISTLSFHRGS</sequence>
<accession>A0AAV5EZB6</accession>
<dbReference type="Proteomes" id="UP001054889">
    <property type="component" value="Unassembled WGS sequence"/>
</dbReference>
<name>A0AAV5EZB6_ELECO</name>
<organism evidence="1 2">
    <name type="scientific">Eleusine coracana subsp. coracana</name>
    <dbReference type="NCBI Taxonomy" id="191504"/>
    <lineage>
        <taxon>Eukaryota</taxon>
        <taxon>Viridiplantae</taxon>
        <taxon>Streptophyta</taxon>
        <taxon>Embryophyta</taxon>
        <taxon>Tracheophyta</taxon>
        <taxon>Spermatophyta</taxon>
        <taxon>Magnoliopsida</taxon>
        <taxon>Liliopsida</taxon>
        <taxon>Poales</taxon>
        <taxon>Poaceae</taxon>
        <taxon>PACMAD clade</taxon>
        <taxon>Chloridoideae</taxon>
        <taxon>Cynodonteae</taxon>
        <taxon>Eleusininae</taxon>
        <taxon>Eleusine</taxon>
    </lineage>
</organism>
<gene>
    <name evidence="1" type="primary">gb16915</name>
    <name evidence="1" type="ORF">PR202_gb16915</name>
</gene>
<comment type="caution">
    <text evidence="1">The sequence shown here is derived from an EMBL/GenBank/DDBJ whole genome shotgun (WGS) entry which is preliminary data.</text>
</comment>